<accession>A0ABU8LF33</accession>
<dbReference type="RefSeq" id="WP_337333242.1">
    <property type="nucleotide sequence ID" value="NZ_JBBDGM010000015.1"/>
</dbReference>
<dbReference type="Gene3D" id="2.70.70.10">
    <property type="entry name" value="Glucose Permease (Domain IIA)"/>
    <property type="match status" value="1"/>
</dbReference>
<organism evidence="3 4">
    <name type="scientific">Microbacterium bandirmense</name>
    <dbReference type="NCBI Taxonomy" id="3122050"/>
    <lineage>
        <taxon>Bacteria</taxon>
        <taxon>Bacillati</taxon>
        <taxon>Actinomycetota</taxon>
        <taxon>Actinomycetes</taxon>
        <taxon>Micrococcales</taxon>
        <taxon>Microbacteriaceae</taxon>
        <taxon>Microbacterium</taxon>
    </lineage>
</organism>
<reference evidence="3 4" key="1">
    <citation type="submission" date="2024-02" db="EMBL/GenBank/DDBJ databases">
        <authorList>
            <person name="Saticioglu I.B."/>
        </authorList>
    </citation>
    <scope>NUCLEOTIDE SEQUENCE [LARGE SCALE GENOMIC DNA]</scope>
    <source>
        <strain evidence="3 4">Mu-80</strain>
    </source>
</reference>
<dbReference type="InterPro" id="IPR050570">
    <property type="entry name" value="Cell_wall_metabolism_enzyme"/>
</dbReference>
<evidence type="ECO:0000313" key="4">
    <source>
        <dbReference type="Proteomes" id="UP001371224"/>
    </source>
</evidence>
<dbReference type="InterPro" id="IPR011055">
    <property type="entry name" value="Dup_hybrid_motif"/>
</dbReference>
<dbReference type="PANTHER" id="PTHR21666">
    <property type="entry name" value="PEPTIDASE-RELATED"/>
    <property type="match status" value="1"/>
</dbReference>
<evidence type="ECO:0000256" key="1">
    <source>
        <dbReference type="SAM" id="Phobius"/>
    </source>
</evidence>
<proteinExistence type="predicted"/>
<keyword evidence="3" id="KW-0378">Hydrolase</keyword>
<dbReference type="EC" id="3.4.-.-" evidence="3"/>
<dbReference type="GO" id="GO:0016787">
    <property type="term" value="F:hydrolase activity"/>
    <property type="evidence" value="ECO:0007669"/>
    <property type="project" value="UniProtKB-KW"/>
</dbReference>
<keyword evidence="1" id="KW-0812">Transmembrane</keyword>
<feature type="transmembrane region" description="Helical" evidence="1">
    <location>
        <begin position="44"/>
        <end position="62"/>
    </location>
</feature>
<dbReference type="EMBL" id="JBBDGM010000015">
    <property type="protein sequence ID" value="MEJ1089595.1"/>
    <property type="molecule type" value="Genomic_DNA"/>
</dbReference>
<dbReference type="SUPFAM" id="SSF51261">
    <property type="entry name" value="Duplicated hybrid motif"/>
    <property type="match status" value="1"/>
</dbReference>
<dbReference type="PANTHER" id="PTHR21666:SF270">
    <property type="entry name" value="MUREIN HYDROLASE ACTIVATOR ENVC"/>
    <property type="match status" value="1"/>
</dbReference>
<feature type="domain" description="M23ase beta-sheet core" evidence="2">
    <location>
        <begin position="137"/>
        <end position="244"/>
    </location>
</feature>
<protein>
    <submittedName>
        <fullName evidence="3">M23 family metallopeptidase</fullName>
        <ecNumber evidence="3">3.4.-.-</ecNumber>
    </submittedName>
</protein>
<name>A0ABU8LF33_9MICO</name>
<evidence type="ECO:0000259" key="2">
    <source>
        <dbReference type="Pfam" id="PF01551"/>
    </source>
</evidence>
<dbReference type="Pfam" id="PF01551">
    <property type="entry name" value="Peptidase_M23"/>
    <property type="match status" value="1"/>
</dbReference>
<dbReference type="InterPro" id="IPR016047">
    <property type="entry name" value="M23ase_b-sheet_dom"/>
</dbReference>
<gene>
    <name evidence="3" type="ORF">WDU99_14855</name>
</gene>
<evidence type="ECO:0000313" key="3">
    <source>
        <dbReference type="EMBL" id="MEJ1089595.1"/>
    </source>
</evidence>
<keyword evidence="1" id="KW-0472">Membrane</keyword>
<dbReference type="CDD" id="cd12797">
    <property type="entry name" value="M23_peptidase"/>
    <property type="match status" value="1"/>
</dbReference>
<sequence>MKRLVLAAYRVRGLIYLPAMIVLVAIAVTSGLSYSDGVQQVRSTIAWCAIVAFAATIVLAFLGPSLLPAREMITVTSPVHGRWQALNSPASNVPSHGIRMYGQAYAIDLVADPLDRPRPAFGESPAMRHPRDYPAFGEPVFAMIDGVVVRASGWRRDHRSRSNLLAVIYLMVEGAVRELGGPGFILGNHVIIRGADGTHAAIAHLQQGSVSVRVGDRVTAGRTIGRCGNSGNSSEPHVHAQLMDRRSLLTAQGIPMAFADVVLDDALERIDGLPQNGQHLTVAVREEPRRRD</sequence>
<keyword evidence="4" id="KW-1185">Reference proteome</keyword>
<dbReference type="Proteomes" id="UP001371224">
    <property type="component" value="Unassembled WGS sequence"/>
</dbReference>
<comment type="caution">
    <text evidence="3">The sequence shown here is derived from an EMBL/GenBank/DDBJ whole genome shotgun (WGS) entry which is preliminary data.</text>
</comment>
<feature type="transmembrane region" description="Helical" evidence="1">
    <location>
        <begin position="12"/>
        <end position="32"/>
    </location>
</feature>
<keyword evidence="1" id="KW-1133">Transmembrane helix</keyword>